<dbReference type="SUPFAM" id="SSF54236">
    <property type="entry name" value="Ubiquitin-like"/>
    <property type="match status" value="1"/>
</dbReference>
<feature type="compositionally biased region" description="Basic and acidic residues" evidence="1">
    <location>
        <begin position="359"/>
        <end position="377"/>
    </location>
</feature>
<dbReference type="InterPro" id="IPR000626">
    <property type="entry name" value="Ubiquitin-like_dom"/>
</dbReference>
<proteinExistence type="predicted"/>
<sequence length="424" mass="47139">MQFHFYFYNLATLSALQPNSFLNLFIFFQRIDSFRNYRATEEELMMQILVQGPDGGIRAVTMEAIETLKEVKLQVLRSIPNTNPNISNNYRQSVSFYFSCGGKVFGDECRLWDLNLRENSRVNLIPRVCGGGGDGGATGAESRDCYLKMYAVKKPDKVDPNETRICKWSTCALSQDTLKPPCVIDRLGNVFNKESLVRALLGKSLPPQFGHIKGLRDMIDIHLDPIPGVRVLDDVSETKFQCPIAGLEFNGKYKFFALPGCGHVISAKSLKEVQSTSCLVCHAPFSEGDKIVINGNEEEVTALRLKMEQERASKVKEKKQKKAKNGEITLKGDGADKAVQKEDENGENGGKVSAACPKRKAEENREIEVGNGKDKARAATKKFKAVDVAPVNATKEVYASIFTSSKKQNMKETYSCRALPLGRN</sequence>
<dbReference type="GO" id="GO:0005634">
    <property type="term" value="C:nucleus"/>
    <property type="evidence" value="ECO:0007669"/>
    <property type="project" value="TreeGrafter"/>
</dbReference>
<dbReference type="Pfam" id="PF04641">
    <property type="entry name" value="Rtf2"/>
    <property type="match status" value="1"/>
</dbReference>
<dbReference type="CDD" id="cd16653">
    <property type="entry name" value="RING-like_Rtf2"/>
    <property type="match status" value="1"/>
</dbReference>
<reference evidence="3" key="1">
    <citation type="submission" date="2015-03" db="EMBL/GenBank/DDBJ databases">
        <title>A transcriptome of Araucaria cunninghamii, an australian fine timber species.</title>
        <authorList>
            <person name="Jing Yi C.J.Y."/>
            <person name="Yin San L.Y.S."/>
            <person name="Abdul Karim S.S."/>
            <person name="Wan Azmi N.N."/>
            <person name="Hercus R.R."/>
            <person name="Croft L.L."/>
        </authorList>
    </citation>
    <scope>NUCLEOTIDE SEQUENCE</scope>
    <source>
        <strain evidence="3">MI0301</strain>
        <tissue evidence="3">Leaf</tissue>
    </source>
</reference>
<dbReference type="PROSITE" id="PS50053">
    <property type="entry name" value="UBIQUITIN_2"/>
    <property type="match status" value="1"/>
</dbReference>
<dbReference type="AlphaFoldDB" id="A0A0D6R4A3"/>
<dbReference type="PANTHER" id="PTHR12775:SF2">
    <property type="entry name" value="REPLICATION TERMINATION FACTOR 2"/>
    <property type="match status" value="1"/>
</dbReference>
<feature type="domain" description="Ubiquitin-like" evidence="2">
    <location>
        <begin position="46"/>
        <end position="131"/>
    </location>
</feature>
<dbReference type="EMBL" id="GCKF01036489">
    <property type="protein sequence ID" value="JAG96730.1"/>
    <property type="molecule type" value="Transcribed_RNA"/>
</dbReference>
<feature type="compositionally biased region" description="Basic and acidic residues" evidence="1">
    <location>
        <begin position="333"/>
        <end position="343"/>
    </location>
</feature>
<dbReference type="InterPro" id="IPR027799">
    <property type="entry name" value="Rtf2_RING-finger"/>
</dbReference>
<dbReference type="InterPro" id="IPR029071">
    <property type="entry name" value="Ubiquitin-like_domsf"/>
</dbReference>
<protein>
    <recommendedName>
        <fullName evidence="2">Ubiquitin-like domain-containing protein</fullName>
    </recommendedName>
</protein>
<accession>A0A0D6R4A3</accession>
<feature type="region of interest" description="Disordered" evidence="1">
    <location>
        <begin position="314"/>
        <end position="378"/>
    </location>
</feature>
<dbReference type="PANTHER" id="PTHR12775">
    <property type="entry name" value="PROTEIN C20ORF43 HOMOLOG"/>
    <property type="match status" value="1"/>
</dbReference>
<organism evidence="3">
    <name type="scientific">Araucaria cunninghamii</name>
    <name type="common">Hoop pine</name>
    <name type="synonym">Moreton Bay pine</name>
    <dbReference type="NCBI Taxonomy" id="56994"/>
    <lineage>
        <taxon>Eukaryota</taxon>
        <taxon>Viridiplantae</taxon>
        <taxon>Streptophyta</taxon>
        <taxon>Embryophyta</taxon>
        <taxon>Tracheophyta</taxon>
        <taxon>Spermatophyta</taxon>
        <taxon>Pinopsida</taxon>
        <taxon>Pinidae</taxon>
        <taxon>Conifers II</taxon>
        <taxon>Araucariales</taxon>
        <taxon>Araucariaceae</taxon>
        <taxon>Araucaria</taxon>
    </lineage>
</organism>
<dbReference type="InterPro" id="IPR006735">
    <property type="entry name" value="Rtf2"/>
</dbReference>
<evidence type="ECO:0000313" key="3">
    <source>
        <dbReference type="EMBL" id="JAG96730.1"/>
    </source>
</evidence>
<evidence type="ECO:0000256" key="1">
    <source>
        <dbReference type="SAM" id="MobiDB-lite"/>
    </source>
</evidence>
<dbReference type="GO" id="GO:0006274">
    <property type="term" value="P:DNA replication termination"/>
    <property type="evidence" value="ECO:0007669"/>
    <property type="project" value="TreeGrafter"/>
</dbReference>
<evidence type="ECO:0000259" key="2">
    <source>
        <dbReference type="PROSITE" id="PS50053"/>
    </source>
</evidence>
<name>A0A0D6R4A3_ARACU</name>